<evidence type="ECO:0000313" key="2">
    <source>
        <dbReference type="Proteomes" id="UP000735302"/>
    </source>
</evidence>
<name>A0AAV3XXC6_9GAST</name>
<accession>A0AAV3XXC6</accession>
<organism evidence="1 2">
    <name type="scientific">Plakobranchus ocellatus</name>
    <dbReference type="NCBI Taxonomy" id="259542"/>
    <lineage>
        <taxon>Eukaryota</taxon>
        <taxon>Metazoa</taxon>
        <taxon>Spiralia</taxon>
        <taxon>Lophotrochozoa</taxon>
        <taxon>Mollusca</taxon>
        <taxon>Gastropoda</taxon>
        <taxon>Heterobranchia</taxon>
        <taxon>Euthyneura</taxon>
        <taxon>Panpulmonata</taxon>
        <taxon>Sacoglossa</taxon>
        <taxon>Placobranchoidea</taxon>
        <taxon>Plakobranchidae</taxon>
        <taxon>Plakobranchus</taxon>
    </lineage>
</organism>
<dbReference type="Proteomes" id="UP000735302">
    <property type="component" value="Unassembled WGS sequence"/>
</dbReference>
<dbReference type="AlphaFoldDB" id="A0AAV3XXC6"/>
<comment type="caution">
    <text evidence="1">The sequence shown here is derived from an EMBL/GenBank/DDBJ whole genome shotgun (WGS) entry which is preliminary data.</text>
</comment>
<keyword evidence="2" id="KW-1185">Reference proteome</keyword>
<gene>
    <name evidence="1" type="ORF">PoB_000179000</name>
</gene>
<protein>
    <submittedName>
        <fullName evidence="1">Uncharacterized protein</fullName>
    </submittedName>
</protein>
<proteinExistence type="predicted"/>
<dbReference type="EMBL" id="BLXT01000264">
    <property type="protein sequence ID" value="GFN75284.1"/>
    <property type="molecule type" value="Genomic_DNA"/>
</dbReference>
<sequence>MAAAKSTLESAWRPPKLVKSLSGGRRIDSVFAKMTLARGRITLNNNNKKIPYSFFLGRGKWLSFFMNWNIPFRRKYIHLRDMIIQEKRKISGEQLQNFNRGTRSSTLWSRMEINVS</sequence>
<evidence type="ECO:0000313" key="1">
    <source>
        <dbReference type="EMBL" id="GFN75284.1"/>
    </source>
</evidence>
<reference evidence="1 2" key="1">
    <citation type="journal article" date="2021" name="Elife">
        <title>Chloroplast acquisition without the gene transfer in kleptoplastic sea slugs, Plakobranchus ocellatus.</title>
        <authorList>
            <person name="Maeda T."/>
            <person name="Takahashi S."/>
            <person name="Yoshida T."/>
            <person name="Shimamura S."/>
            <person name="Takaki Y."/>
            <person name="Nagai Y."/>
            <person name="Toyoda A."/>
            <person name="Suzuki Y."/>
            <person name="Arimoto A."/>
            <person name="Ishii H."/>
            <person name="Satoh N."/>
            <person name="Nishiyama T."/>
            <person name="Hasebe M."/>
            <person name="Maruyama T."/>
            <person name="Minagawa J."/>
            <person name="Obokata J."/>
            <person name="Shigenobu S."/>
        </authorList>
    </citation>
    <scope>NUCLEOTIDE SEQUENCE [LARGE SCALE GENOMIC DNA]</scope>
</reference>